<evidence type="ECO:0000313" key="2">
    <source>
        <dbReference type="EMBL" id="MEH8019286.1"/>
    </source>
</evidence>
<organism evidence="2 3">
    <name type="scientific">Rheinheimera muenzenbergensis</name>
    <dbReference type="NCBI Taxonomy" id="1193628"/>
    <lineage>
        <taxon>Bacteria</taxon>
        <taxon>Pseudomonadati</taxon>
        <taxon>Pseudomonadota</taxon>
        <taxon>Gammaproteobacteria</taxon>
        <taxon>Chromatiales</taxon>
        <taxon>Chromatiaceae</taxon>
        <taxon>Rheinheimera</taxon>
    </lineage>
</organism>
<gene>
    <name evidence="2" type="ORF">MN202_18785</name>
</gene>
<sequence length="115" mass="12392">MWLKSVKLFILLTVMLNHAVMACDALVVHMPEHEHSYTSYIYDAHAASSQHSTQTADSDADADADEHHSAHAHVTCAISYIHNVKPIAVGASRSLALQPALSPLSYSPPVPPPNA</sequence>
<comment type="caution">
    <text evidence="2">The sequence shown here is derived from an EMBL/GenBank/DDBJ whole genome shotgun (WGS) entry which is preliminary data.</text>
</comment>
<feature type="signal peptide" evidence="1">
    <location>
        <begin position="1"/>
        <end position="19"/>
    </location>
</feature>
<dbReference type="PROSITE" id="PS51257">
    <property type="entry name" value="PROKAR_LIPOPROTEIN"/>
    <property type="match status" value="1"/>
</dbReference>
<evidence type="ECO:0000256" key="1">
    <source>
        <dbReference type="SAM" id="SignalP"/>
    </source>
</evidence>
<dbReference type="EMBL" id="JALAAR010000023">
    <property type="protein sequence ID" value="MEH8019286.1"/>
    <property type="molecule type" value="Genomic_DNA"/>
</dbReference>
<dbReference type="RefSeq" id="WP_335737683.1">
    <property type="nucleotide sequence ID" value="NZ_JALAAR010000023.1"/>
</dbReference>
<name>A0ABU8CBC8_9GAMM</name>
<feature type="chain" id="PRO_5045805760" evidence="1">
    <location>
        <begin position="20"/>
        <end position="115"/>
    </location>
</feature>
<keyword evidence="3" id="KW-1185">Reference proteome</keyword>
<proteinExistence type="predicted"/>
<reference evidence="2 3" key="1">
    <citation type="journal article" date="2023" name="Ecotoxicol. Environ. Saf.">
        <title>Mercury remediation potential of mercury-resistant strain Rheinheimera metallidurans sp. nov. isolated from a municipal waste dumping site.</title>
        <authorList>
            <person name="Yadav V."/>
            <person name="Manjhi A."/>
            <person name="Vadakedath N."/>
        </authorList>
    </citation>
    <scope>NUCLEOTIDE SEQUENCE [LARGE SCALE GENOMIC DNA]</scope>
    <source>
        <strain evidence="2 3">E-49</strain>
    </source>
</reference>
<dbReference type="Proteomes" id="UP001375382">
    <property type="component" value="Unassembled WGS sequence"/>
</dbReference>
<protein>
    <submittedName>
        <fullName evidence="2">Cobalt transporter</fullName>
    </submittedName>
</protein>
<keyword evidence="1" id="KW-0732">Signal</keyword>
<accession>A0ABU8CBC8</accession>
<evidence type="ECO:0000313" key="3">
    <source>
        <dbReference type="Proteomes" id="UP001375382"/>
    </source>
</evidence>